<organism evidence="1 2">
    <name type="scientific">Racocetra persica</name>
    <dbReference type="NCBI Taxonomy" id="160502"/>
    <lineage>
        <taxon>Eukaryota</taxon>
        <taxon>Fungi</taxon>
        <taxon>Fungi incertae sedis</taxon>
        <taxon>Mucoromycota</taxon>
        <taxon>Glomeromycotina</taxon>
        <taxon>Glomeromycetes</taxon>
        <taxon>Diversisporales</taxon>
        <taxon>Gigasporaceae</taxon>
        <taxon>Racocetra</taxon>
    </lineage>
</organism>
<proteinExistence type="predicted"/>
<sequence length="101" mass="11780">KFEKFQPGYYSFKEMHIILRTFETLFVESKKLSSNIISSLSPMEYLAEVLVSETAIRLIAQDQNISLLESAEVMKDSTNFGMYVHDVEEYNIYEIIDIIDK</sequence>
<dbReference type="Proteomes" id="UP000789920">
    <property type="component" value="Unassembled WGS sequence"/>
</dbReference>
<dbReference type="EMBL" id="CAJVQC010118248">
    <property type="protein sequence ID" value="CAG8837638.1"/>
    <property type="molecule type" value="Genomic_DNA"/>
</dbReference>
<keyword evidence="2" id="KW-1185">Reference proteome</keyword>
<accession>A0ACA9SGQ8</accession>
<name>A0ACA9SGQ8_9GLOM</name>
<protein>
    <submittedName>
        <fullName evidence="1">34047_t:CDS:1</fullName>
    </submittedName>
</protein>
<comment type="caution">
    <text evidence="1">The sequence shown here is derived from an EMBL/GenBank/DDBJ whole genome shotgun (WGS) entry which is preliminary data.</text>
</comment>
<feature type="non-terminal residue" evidence="1">
    <location>
        <position position="1"/>
    </location>
</feature>
<gene>
    <name evidence="1" type="ORF">RPERSI_LOCUS30379</name>
</gene>
<reference evidence="1" key="1">
    <citation type="submission" date="2021-06" db="EMBL/GenBank/DDBJ databases">
        <authorList>
            <person name="Kallberg Y."/>
            <person name="Tangrot J."/>
            <person name="Rosling A."/>
        </authorList>
    </citation>
    <scope>NUCLEOTIDE SEQUENCE</scope>
    <source>
        <strain evidence="1">MA461A</strain>
    </source>
</reference>
<evidence type="ECO:0000313" key="2">
    <source>
        <dbReference type="Proteomes" id="UP000789920"/>
    </source>
</evidence>
<evidence type="ECO:0000313" key="1">
    <source>
        <dbReference type="EMBL" id="CAG8837638.1"/>
    </source>
</evidence>